<dbReference type="PATRIC" id="fig|448.7.peg.1889"/>
<name>A0A0W0TM75_LEGER</name>
<organism evidence="1 2">
    <name type="scientific">Legionella erythra</name>
    <dbReference type="NCBI Taxonomy" id="448"/>
    <lineage>
        <taxon>Bacteria</taxon>
        <taxon>Pseudomonadati</taxon>
        <taxon>Pseudomonadota</taxon>
        <taxon>Gammaproteobacteria</taxon>
        <taxon>Legionellales</taxon>
        <taxon>Legionellaceae</taxon>
        <taxon>Legionella</taxon>
    </lineage>
</organism>
<accession>A0A0W0TM75</accession>
<dbReference type="OrthoDB" id="5643427at2"/>
<dbReference type="AlphaFoldDB" id="A0A0W0TM75"/>
<reference evidence="1 2" key="1">
    <citation type="submission" date="2015-11" db="EMBL/GenBank/DDBJ databases">
        <title>Genomic analysis of 38 Legionella species identifies large and diverse effector repertoires.</title>
        <authorList>
            <person name="Burstein D."/>
            <person name="Amaro F."/>
            <person name="Zusman T."/>
            <person name="Lifshitz Z."/>
            <person name="Cohen O."/>
            <person name="Gilbert J.A."/>
            <person name="Pupko T."/>
            <person name="Shuman H.A."/>
            <person name="Segal G."/>
        </authorList>
    </citation>
    <scope>NUCLEOTIDE SEQUENCE [LARGE SCALE GENOMIC DNA]</scope>
    <source>
        <strain evidence="1 2">SE-32A-C8</strain>
    </source>
</reference>
<keyword evidence="2" id="KW-1185">Reference proteome</keyword>
<dbReference type="EMBL" id="LNYA01000028">
    <property type="protein sequence ID" value="KTC96600.1"/>
    <property type="molecule type" value="Genomic_DNA"/>
</dbReference>
<evidence type="ECO:0000313" key="2">
    <source>
        <dbReference type="Proteomes" id="UP000054773"/>
    </source>
</evidence>
<dbReference type="Proteomes" id="UP000054773">
    <property type="component" value="Unassembled WGS sequence"/>
</dbReference>
<sequence length="459" mass="53298">MRLLNIVVKQHDNAIKMIFETLSFCENEQEAVWHSRNNTAGHILQMLLSLYQAEPFHVKNLKRLDTQELISEESNAFIELHYQNKPYLGKITAVQYQLPYHRSTALDFFAVIDDYLEYQEFDHTLMGHSIIHDKTIEGQLTQPLEDLLQGSLKRELVTGQLAATLLSMNSSVALYQSTLAALSKIYQFARQQNISFRECLDMKRRYLILYTPTDKLLAAPLDHHSQIRMLIEMTQLLLTYRENELTHLVKNLGLEAKKRFFRPAIGQVAHDQGHYSWTYTEWALLSEAEFTIQPDGCLAFDVPRNEAYQEYYAKGKRNHEIFEQELLFLQKYLPLAFHPKTDFHKTIILTPECSALLIQQGAHFNEHYIKKLLAMKNAMRFFGKVKEHTASSTDRQLYDHLLALPLELTALIMGHTFPELAETLHKNDLIELMKYTNTQADLRLARHANAMTSNVCQLL</sequence>
<comment type="caution">
    <text evidence="1">The sequence shown here is derived from an EMBL/GenBank/DDBJ whole genome shotgun (WGS) entry which is preliminary data.</text>
</comment>
<proteinExistence type="predicted"/>
<evidence type="ECO:0000313" key="1">
    <source>
        <dbReference type="EMBL" id="KTC96600.1"/>
    </source>
</evidence>
<gene>
    <name evidence="1" type="ORF">Lery_1806</name>
</gene>
<protein>
    <submittedName>
        <fullName evidence="1">Uncharacterized protein</fullName>
    </submittedName>
</protein>
<dbReference type="RefSeq" id="WP_058526949.1">
    <property type="nucleotide sequence ID" value="NZ_CAAAHY010000012.1"/>
</dbReference>